<sequence>GLQTEYKNPNSEVGKWLHLVFGLSLFSHEEVEDVFVEEIMTIQPINSNLTKFTNYLIENYISSNSTFPPKLWASNSISCERTTNACEAFHASFSTNFYSPHPNIFVFLKVIIETQTSTYIAINSIYQEKYISNRA</sequence>
<comment type="caution">
    <text evidence="1">The sequence shown here is derived from an EMBL/GenBank/DDBJ whole genome shotgun (WGS) entry which is preliminary data.</text>
</comment>
<organism evidence="1 2">
    <name type="scientific">Aphis craccivora</name>
    <name type="common">Cowpea aphid</name>
    <dbReference type="NCBI Taxonomy" id="307492"/>
    <lineage>
        <taxon>Eukaryota</taxon>
        <taxon>Metazoa</taxon>
        <taxon>Ecdysozoa</taxon>
        <taxon>Arthropoda</taxon>
        <taxon>Hexapoda</taxon>
        <taxon>Insecta</taxon>
        <taxon>Pterygota</taxon>
        <taxon>Neoptera</taxon>
        <taxon>Paraneoptera</taxon>
        <taxon>Hemiptera</taxon>
        <taxon>Sternorrhyncha</taxon>
        <taxon>Aphidomorpha</taxon>
        <taxon>Aphidoidea</taxon>
        <taxon>Aphididae</taxon>
        <taxon>Aphidini</taxon>
        <taxon>Aphis</taxon>
        <taxon>Aphis</taxon>
    </lineage>
</organism>
<gene>
    <name evidence="1" type="ORF">FWK35_00019505</name>
</gene>
<reference evidence="1 2" key="1">
    <citation type="submission" date="2019-08" db="EMBL/GenBank/DDBJ databases">
        <title>Whole genome of Aphis craccivora.</title>
        <authorList>
            <person name="Voronova N.V."/>
            <person name="Shulinski R.S."/>
            <person name="Bandarenka Y.V."/>
            <person name="Zhorov D.G."/>
            <person name="Warner D."/>
        </authorList>
    </citation>
    <scope>NUCLEOTIDE SEQUENCE [LARGE SCALE GENOMIC DNA]</scope>
    <source>
        <strain evidence="1">180601</strain>
        <tissue evidence="1">Whole Body</tissue>
    </source>
</reference>
<keyword evidence="2" id="KW-1185">Reference proteome</keyword>
<dbReference type="AlphaFoldDB" id="A0A6G0Y8D5"/>
<name>A0A6G0Y8D5_APHCR</name>
<evidence type="ECO:0008006" key="3">
    <source>
        <dbReference type="Google" id="ProtNLM"/>
    </source>
</evidence>
<dbReference type="OrthoDB" id="6599116at2759"/>
<proteinExistence type="predicted"/>
<feature type="non-terminal residue" evidence="1">
    <location>
        <position position="1"/>
    </location>
</feature>
<dbReference type="Proteomes" id="UP000478052">
    <property type="component" value="Unassembled WGS sequence"/>
</dbReference>
<protein>
    <recommendedName>
        <fullName evidence="3">MULE domain-containing protein</fullName>
    </recommendedName>
</protein>
<dbReference type="EMBL" id="VUJU01005461">
    <property type="protein sequence ID" value="KAF0751144.1"/>
    <property type="molecule type" value="Genomic_DNA"/>
</dbReference>
<accession>A0A6G0Y8D5</accession>
<evidence type="ECO:0000313" key="1">
    <source>
        <dbReference type="EMBL" id="KAF0751144.1"/>
    </source>
</evidence>
<evidence type="ECO:0000313" key="2">
    <source>
        <dbReference type="Proteomes" id="UP000478052"/>
    </source>
</evidence>